<organism evidence="2 3">
    <name type="scientific">Collinsella aerofaciens</name>
    <dbReference type="NCBI Taxonomy" id="74426"/>
    <lineage>
        <taxon>Bacteria</taxon>
        <taxon>Bacillati</taxon>
        <taxon>Actinomycetota</taxon>
        <taxon>Coriobacteriia</taxon>
        <taxon>Coriobacteriales</taxon>
        <taxon>Coriobacteriaceae</taxon>
        <taxon>Collinsella</taxon>
    </lineage>
</organism>
<evidence type="ECO:0000313" key="2">
    <source>
        <dbReference type="EMBL" id="VWL87584.1"/>
    </source>
</evidence>
<evidence type="ECO:0000313" key="3">
    <source>
        <dbReference type="Proteomes" id="UP000368032"/>
    </source>
</evidence>
<accession>A0A5K1IKQ2</accession>
<evidence type="ECO:0000256" key="1">
    <source>
        <dbReference type="SAM" id="MobiDB-lite"/>
    </source>
</evidence>
<dbReference type="AlphaFoldDB" id="A0A5K1IKQ2"/>
<sequence length="504" mass="55386">MEKRGNTGYAEAWLRRMGYQPDTRMQGMVGVWFGWFAANNGWYHYSERRGFRVYKRERASLHPAALVADEWASLLMNESTIISSTSDERRAWMARYFANPKATGGVGDEGHEDGQAAPQPTEDGDAPTSFAMDNADFIARAFAMGTGAWVIEPRGVTDSAYTPDAELRIVRYDATQIVPLTWSADDCTQCAFVGRVEVAGRDYDQCQAHVLKGGTYHILTQLFDTKTHKQVAVEGISADMDTRCTRPLFALVRPAVSNRFYDYCAMGASVYCNAVGAMKVVDEAATSLLDHIRVGRPRTFVDKTLIESKTDKGPDGSLTKTYYAFGEADDTIFSMNPGDEGSAKIQTVQSDLKADENASAINTGLRLLSVACGFGNGYFSWESHTGLKTAKEVAADNSQLMRSIHRHENALRKSIVRLVNGMADACRSIKGEAVPYGDVTVDFDDSIISDTQSAREMAMSEVGAGIMAPWEYRRRFYGETSNEAKANVPEQQAGAFDMLGDGLA</sequence>
<proteinExistence type="predicted"/>
<reference evidence="2 3" key="1">
    <citation type="submission" date="2019-10" db="EMBL/GenBank/DDBJ databases">
        <authorList>
            <person name="Wolf R A."/>
        </authorList>
    </citation>
    <scope>NUCLEOTIDE SEQUENCE [LARGE SCALE GENOMIC DNA]</scope>
    <source>
        <strain evidence="2">Collinsella_aerofaciens_DSM_13712</strain>
    </source>
</reference>
<dbReference type="Pfam" id="PF05133">
    <property type="entry name" value="SPP1_portal"/>
    <property type="match status" value="1"/>
</dbReference>
<dbReference type="EMBL" id="CABWIF010000002">
    <property type="protein sequence ID" value="VWL87584.1"/>
    <property type="molecule type" value="Genomic_DNA"/>
</dbReference>
<dbReference type="Proteomes" id="UP000368032">
    <property type="component" value="Unassembled WGS sequence"/>
</dbReference>
<gene>
    <name evidence="2" type="ORF">CKJAJONC_01155</name>
</gene>
<name>A0A5K1IKQ2_9ACTN</name>
<protein>
    <submittedName>
        <fullName evidence="2">Phage portal protein, SPP1 Gp6-like</fullName>
    </submittedName>
</protein>
<feature type="region of interest" description="Disordered" evidence="1">
    <location>
        <begin position="103"/>
        <end position="127"/>
    </location>
</feature>
<dbReference type="InterPro" id="IPR021145">
    <property type="entry name" value="Portal_protein_SPP1_Gp6-like"/>
</dbReference>